<proteinExistence type="predicted"/>
<evidence type="ECO:0000313" key="1">
    <source>
        <dbReference type="Ensembl" id="ENSCPRP00005002872.1"/>
    </source>
</evidence>
<reference evidence="1" key="1">
    <citation type="submission" date="2025-08" db="UniProtKB">
        <authorList>
            <consortium name="Ensembl"/>
        </authorList>
    </citation>
    <scope>IDENTIFICATION</scope>
</reference>
<dbReference type="Ensembl" id="ENSCPRT00005003360.1">
    <property type="protein sequence ID" value="ENSCPRP00005002872.1"/>
    <property type="gene ID" value="ENSCPRG00005002107.1"/>
</dbReference>
<sequence>MTIPPRLSSQSCPFYIQGNVGYFDNFEANSRNVTNSVTLSTKASNQNLIIFLQLERATTIIRNKCCYFLAILDQLDSDTFPDGRIGLFTQHLHFLKDNALGMGCTPKGVGLQCRAQMRLLVLLVMPLLVTAVAAEFPGCAQSPTLAYKTWQCIR</sequence>
<protein>
    <submittedName>
        <fullName evidence="1">Uncharacterized protein</fullName>
    </submittedName>
</protein>
<organism evidence="1 2">
    <name type="scientific">Crocodylus porosus</name>
    <name type="common">Saltwater crocodile</name>
    <name type="synonym">Estuarine crocodile</name>
    <dbReference type="NCBI Taxonomy" id="8502"/>
    <lineage>
        <taxon>Eukaryota</taxon>
        <taxon>Metazoa</taxon>
        <taxon>Chordata</taxon>
        <taxon>Craniata</taxon>
        <taxon>Vertebrata</taxon>
        <taxon>Euteleostomi</taxon>
        <taxon>Archelosauria</taxon>
        <taxon>Archosauria</taxon>
        <taxon>Crocodylia</taxon>
        <taxon>Longirostres</taxon>
        <taxon>Crocodylidae</taxon>
        <taxon>Crocodylus</taxon>
    </lineage>
</organism>
<keyword evidence="2" id="KW-1185">Reference proteome</keyword>
<dbReference type="AlphaFoldDB" id="A0A7M4E1J2"/>
<name>A0A7M4E1J2_CROPO</name>
<reference evidence="1" key="2">
    <citation type="submission" date="2025-09" db="UniProtKB">
        <authorList>
            <consortium name="Ensembl"/>
        </authorList>
    </citation>
    <scope>IDENTIFICATION</scope>
</reference>
<evidence type="ECO:0000313" key="2">
    <source>
        <dbReference type="Proteomes" id="UP000594220"/>
    </source>
</evidence>
<dbReference type="OMA" id="TKASNQD"/>
<dbReference type="GeneTree" id="ENSGT01040000241481"/>
<accession>A0A7M4E1J2</accession>
<dbReference type="Proteomes" id="UP000594220">
    <property type="component" value="Unplaced"/>
</dbReference>